<dbReference type="GO" id="GO:0006888">
    <property type="term" value="P:endoplasmic reticulum to Golgi vesicle-mediated transport"/>
    <property type="evidence" value="ECO:0007669"/>
    <property type="project" value="TreeGrafter"/>
</dbReference>
<dbReference type="GO" id="GO:0006886">
    <property type="term" value="P:intracellular protein transport"/>
    <property type="evidence" value="ECO:0007669"/>
    <property type="project" value="InterPro"/>
</dbReference>
<reference evidence="5 6" key="1">
    <citation type="submission" date="2012-05" db="EMBL/GenBank/DDBJ databases">
        <title>Recombination and specialization in a pathogen metapopulation.</title>
        <authorList>
            <person name="Gardiner A."/>
            <person name="Kemen E."/>
            <person name="Schultz-Larsen T."/>
            <person name="MacLean D."/>
            <person name="Van Oosterhout C."/>
            <person name="Jones J.D.G."/>
        </authorList>
    </citation>
    <scope>NUCLEOTIDE SEQUENCE [LARGE SCALE GENOMIC DNA]</scope>
    <source>
        <strain evidence="5 6">Ac Nc2</strain>
    </source>
</reference>
<evidence type="ECO:0000256" key="1">
    <source>
        <dbReference type="ARBA" id="ARBA00004555"/>
    </source>
</evidence>
<keyword evidence="3" id="KW-0175">Coiled coil</keyword>
<evidence type="ECO:0000259" key="4">
    <source>
        <dbReference type="Pfam" id="PF04869"/>
    </source>
</evidence>
<dbReference type="STRING" id="65357.A0A024GJ26"/>
<evidence type="ECO:0000313" key="5">
    <source>
        <dbReference type="EMBL" id="CCI46507.1"/>
    </source>
</evidence>
<dbReference type="InterPro" id="IPR024095">
    <property type="entry name" value="Vesicle_P115"/>
</dbReference>
<name>A0A024GJ26_9STRA</name>
<dbReference type="AlphaFoldDB" id="A0A024GJ26"/>
<dbReference type="GO" id="GO:0000139">
    <property type="term" value="C:Golgi membrane"/>
    <property type="evidence" value="ECO:0007669"/>
    <property type="project" value="InterPro"/>
</dbReference>
<proteinExistence type="predicted"/>
<organism evidence="5 6">
    <name type="scientific">Albugo candida</name>
    <dbReference type="NCBI Taxonomy" id="65357"/>
    <lineage>
        <taxon>Eukaryota</taxon>
        <taxon>Sar</taxon>
        <taxon>Stramenopiles</taxon>
        <taxon>Oomycota</taxon>
        <taxon>Peronosporomycetes</taxon>
        <taxon>Albuginales</taxon>
        <taxon>Albuginaceae</taxon>
        <taxon>Albugo</taxon>
    </lineage>
</organism>
<comment type="subcellular location">
    <subcellularLocation>
        <location evidence="1">Golgi apparatus</location>
    </subcellularLocation>
</comment>
<evidence type="ECO:0000256" key="2">
    <source>
        <dbReference type="ARBA" id="ARBA00023034"/>
    </source>
</evidence>
<evidence type="ECO:0000313" key="6">
    <source>
        <dbReference type="Proteomes" id="UP000053237"/>
    </source>
</evidence>
<dbReference type="SUPFAM" id="SSF48371">
    <property type="entry name" value="ARM repeat"/>
    <property type="match status" value="1"/>
</dbReference>
<dbReference type="GO" id="GO:0048211">
    <property type="term" value="P:Golgi vesicle docking"/>
    <property type="evidence" value="ECO:0007669"/>
    <property type="project" value="TreeGrafter"/>
</dbReference>
<accession>A0A024GJ26</accession>
<protein>
    <recommendedName>
        <fullName evidence="4">Vesicle tethering protein Uso1/P115-like head domain-containing protein</fullName>
    </recommendedName>
</protein>
<feature type="domain" description="Vesicle tethering protein Uso1/P115-like head" evidence="4">
    <location>
        <begin position="486"/>
        <end position="735"/>
    </location>
</feature>
<comment type="caution">
    <text evidence="5">The sequence shown here is derived from an EMBL/GenBank/DDBJ whole genome shotgun (WGS) entry which is preliminary data.</text>
</comment>
<keyword evidence="6" id="KW-1185">Reference proteome</keyword>
<evidence type="ECO:0000256" key="3">
    <source>
        <dbReference type="ARBA" id="ARBA00023054"/>
    </source>
</evidence>
<dbReference type="GO" id="GO:0048280">
    <property type="term" value="P:vesicle fusion with Golgi apparatus"/>
    <property type="evidence" value="ECO:0007669"/>
    <property type="project" value="InterPro"/>
</dbReference>
<dbReference type="PANTHER" id="PTHR10013">
    <property type="entry name" value="GENERAL VESICULAR TRANSPORT FACTOR P115"/>
    <property type="match status" value="1"/>
</dbReference>
<sequence>MQAVISRLHKIVASPENAAPEQDAATFSPFDEDGQLQLLVHEDNDVALPATQNVAPAESNEVQRTLAPEYERIVDQLQFATLLNERKSAVTLLQDHLNQDQNQQNQVNLLQLGQRILPILLYALTSDPRDADLMETILEVVPQLIQLEPNLVCILLQPLIRPPESSTTSFSDRLIAAAAAAAGDSTTSQASSWASSHLSSPSGIALLLELLKDSSSWIRGPALTILKIVQERQPEAFLTALLDCQEGLRKLLDMTQETREDIRYLVLQLLVKVTDGASFVQQFMAFEDGFHRFFSIITTELGSLDDDEDDYRIMISPVVSDCLEIIRNVIRENGLTQKLLLQTQYLETVLPELLCPPSIGAMDTSPRVKKEYAQQKRAQLLALQILRFLVSDLYEGIPVSKLDEIQIREREKKHHVRATIQQEIADSSRLLAAISEVAVDNGWFEEERMGMECQLQALDLLVQITDNNDQLQLGIVHLYTLRSRESVVAGLLRLELQEEEDGVSAAATGFLETLFRENVNVRLGVLQHIHTIPPSVEPTQDCDKIQAPGRLLLDAMVASFGHNTEVDSIGKSDIVAWKAIHRFVALIQDNYDCKRLALRVTVEDSALANLFFTQCLRFISVESTYSDFRLQFAVLKLLILWSIECPDAVHEILCSAANLSILVNNVIGDWKLPQQLSVQLQSLSACLLGCCLEYTNGADMSRKELLTLLTRRIGLNAFSDCLARIRSSLYASKFAGPGSSGWDALDRWEASGREGVLLESALMDKAFASRIGGLLDCVVPRMLRVFLDPGEDKLSNENHVIQPYRELIRMQDKEIGQLKGKILEMERICGHRSDEDVKDGGEGSTRTMQTQGMIIEDLRSALLSQATFMQPRTDVAHPVGLKLPCKCSREDDLAVMVASLAIQCKAFAEYLKRTKGAEAVQNVLEVSRKRGADVNTFHILDEAYT</sequence>
<dbReference type="GO" id="GO:0005783">
    <property type="term" value="C:endoplasmic reticulum"/>
    <property type="evidence" value="ECO:0007669"/>
    <property type="project" value="TreeGrafter"/>
</dbReference>
<dbReference type="GO" id="GO:0005795">
    <property type="term" value="C:Golgi stack"/>
    <property type="evidence" value="ECO:0007669"/>
    <property type="project" value="TreeGrafter"/>
</dbReference>
<dbReference type="OrthoDB" id="198977at2759"/>
<dbReference type="Proteomes" id="UP000053237">
    <property type="component" value="Unassembled WGS sequence"/>
</dbReference>
<dbReference type="Pfam" id="PF04869">
    <property type="entry name" value="Uso1_p115_head"/>
    <property type="match status" value="1"/>
</dbReference>
<dbReference type="EMBL" id="CAIX01000128">
    <property type="protein sequence ID" value="CCI46507.1"/>
    <property type="molecule type" value="Genomic_DNA"/>
</dbReference>
<dbReference type="InterPro" id="IPR006953">
    <property type="entry name" value="Vesicle_Uso1_P115_head"/>
</dbReference>
<dbReference type="InterPro" id="IPR016024">
    <property type="entry name" value="ARM-type_fold"/>
</dbReference>
<dbReference type="PANTHER" id="PTHR10013:SF0">
    <property type="entry name" value="GENERAL VESICULAR TRANSPORT FACTOR P115"/>
    <property type="match status" value="1"/>
</dbReference>
<keyword evidence="2" id="KW-0333">Golgi apparatus</keyword>
<dbReference type="Gene3D" id="1.25.10.10">
    <property type="entry name" value="Leucine-rich Repeat Variant"/>
    <property type="match status" value="1"/>
</dbReference>
<dbReference type="GO" id="GO:0012507">
    <property type="term" value="C:ER to Golgi transport vesicle membrane"/>
    <property type="evidence" value="ECO:0007669"/>
    <property type="project" value="TreeGrafter"/>
</dbReference>
<dbReference type="InParanoid" id="A0A024GJ26"/>
<gene>
    <name evidence="5" type="ORF">BN9_074360</name>
</gene>
<dbReference type="InterPro" id="IPR011989">
    <property type="entry name" value="ARM-like"/>
</dbReference>